<comment type="caution">
    <text evidence="2">The sequence shown here is derived from an EMBL/GenBank/DDBJ whole genome shotgun (WGS) entry which is preliminary data.</text>
</comment>
<gene>
    <name evidence="2" type="ORF">B0T17DRAFT_621428</name>
</gene>
<reference evidence="2" key="1">
    <citation type="submission" date="2023-06" db="EMBL/GenBank/DDBJ databases">
        <title>Genome-scale phylogeny and comparative genomics of the fungal order Sordariales.</title>
        <authorList>
            <consortium name="Lawrence Berkeley National Laboratory"/>
            <person name="Hensen N."/>
            <person name="Bonometti L."/>
            <person name="Westerberg I."/>
            <person name="Brannstrom I.O."/>
            <person name="Guillou S."/>
            <person name="Cros-Aarteil S."/>
            <person name="Calhoun S."/>
            <person name="Haridas S."/>
            <person name="Kuo A."/>
            <person name="Mondo S."/>
            <person name="Pangilinan J."/>
            <person name="Riley R."/>
            <person name="LaButti K."/>
            <person name="Andreopoulos B."/>
            <person name="Lipzen A."/>
            <person name="Chen C."/>
            <person name="Yanf M."/>
            <person name="Daum C."/>
            <person name="Ng V."/>
            <person name="Clum A."/>
            <person name="Steindorff A."/>
            <person name="Ohm R."/>
            <person name="Martin F."/>
            <person name="Silar P."/>
            <person name="Natvig D."/>
            <person name="Lalanne C."/>
            <person name="Gautier V."/>
            <person name="Ament-velasquez S.L."/>
            <person name="Kruys A."/>
            <person name="Hutchinson M.I."/>
            <person name="Powell A.J."/>
            <person name="Barry K."/>
            <person name="Miller A.N."/>
            <person name="Grigoriev I.V."/>
            <person name="Debuchy R."/>
            <person name="Gladieux P."/>
            <person name="Thoren M.H."/>
            <person name="Johannesson H."/>
        </authorList>
    </citation>
    <scope>NUCLEOTIDE SEQUENCE</scope>
    <source>
        <strain evidence="2">SMH3391-2</strain>
    </source>
</reference>
<feature type="compositionally biased region" description="Polar residues" evidence="1">
    <location>
        <begin position="111"/>
        <end position="129"/>
    </location>
</feature>
<name>A0AA39U107_9PEZI</name>
<keyword evidence="3" id="KW-1185">Reference proteome</keyword>
<protein>
    <submittedName>
        <fullName evidence="2">Uncharacterized protein</fullName>
    </submittedName>
</protein>
<feature type="compositionally biased region" description="Basic and acidic residues" evidence="1">
    <location>
        <begin position="153"/>
        <end position="166"/>
    </location>
</feature>
<evidence type="ECO:0000256" key="1">
    <source>
        <dbReference type="SAM" id="MobiDB-lite"/>
    </source>
</evidence>
<evidence type="ECO:0000313" key="2">
    <source>
        <dbReference type="EMBL" id="KAK0610158.1"/>
    </source>
</evidence>
<dbReference type="AlphaFoldDB" id="A0AA39U107"/>
<sequence length="295" mass="30440">MPRKSSATNKKTSSSSKQSSFVRKRALTSGRKPTVPRKNPSSLTPSFPREPTPEGQHAPSKIRNTGNGHSVISIDKDSGSQYLTKLKSGDPKALLDHGTPATAGQPWPFAQAQTSSLATRGSNGNSTSRSQGGGDGAGPSPAAQTSGGGFSDEFVRNDSEADKYDKCSSPTVEPPHYSAPNETFIKPPASNQDNSPTKPQHIGFSNTMSSSTDNNSSTTNGDATSSTNSSSSSSSSSSGSMSSGPIETNYMGEFMDQEALSYYVPYACVPPKDVVDLDGQTGSSGSSGSSGSGST</sequence>
<feature type="region of interest" description="Disordered" evidence="1">
    <location>
        <begin position="1"/>
        <end position="76"/>
    </location>
</feature>
<feature type="compositionally biased region" description="Low complexity" evidence="1">
    <location>
        <begin position="1"/>
        <end position="20"/>
    </location>
</feature>
<accession>A0AA39U107</accession>
<organism evidence="2 3">
    <name type="scientific">Bombardia bombarda</name>
    <dbReference type="NCBI Taxonomy" id="252184"/>
    <lineage>
        <taxon>Eukaryota</taxon>
        <taxon>Fungi</taxon>
        <taxon>Dikarya</taxon>
        <taxon>Ascomycota</taxon>
        <taxon>Pezizomycotina</taxon>
        <taxon>Sordariomycetes</taxon>
        <taxon>Sordariomycetidae</taxon>
        <taxon>Sordariales</taxon>
        <taxon>Lasiosphaeriaceae</taxon>
        <taxon>Bombardia</taxon>
    </lineage>
</organism>
<feature type="region of interest" description="Disordered" evidence="1">
    <location>
        <begin position="90"/>
        <end position="249"/>
    </location>
</feature>
<feature type="compositionally biased region" description="Low complexity" evidence="1">
    <location>
        <begin position="205"/>
        <end position="243"/>
    </location>
</feature>
<feature type="region of interest" description="Disordered" evidence="1">
    <location>
        <begin position="271"/>
        <end position="295"/>
    </location>
</feature>
<dbReference type="EMBL" id="JAULSR010000011">
    <property type="protein sequence ID" value="KAK0610158.1"/>
    <property type="molecule type" value="Genomic_DNA"/>
</dbReference>
<proteinExistence type="predicted"/>
<feature type="compositionally biased region" description="Polar residues" evidence="1">
    <location>
        <begin position="189"/>
        <end position="198"/>
    </location>
</feature>
<evidence type="ECO:0000313" key="3">
    <source>
        <dbReference type="Proteomes" id="UP001174934"/>
    </source>
</evidence>
<dbReference type="Proteomes" id="UP001174934">
    <property type="component" value="Unassembled WGS sequence"/>
</dbReference>